<sequence>MSGAHHLTPPTDYGKPVLAASIGASLAILVYTATRSTLPHVGDNLHALPHGGRYVDGTKSISYYSPNSSKTRDPFPYVFLLILTLSGLILLLSRRSGAPRYCACCGKPQPQP</sequence>
<keyword evidence="1" id="KW-0812">Transmembrane</keyword>
<evidence type="ECO:0000313" key="2">
    <source>
        <dbReference type="EMBL" id="BAX03480.1"/>
    </source>
</evidence>
<dbReference type="Pfam" id="PF01307">
    <property type="entry name" value="Plant_vir_prot"/>
    <property type="match status" value="1"/>
</dbReference>
<evidence type="ECO:0000256" key="1">
    <source>
        <dbReference type="SAM" id="Phobius"/>
    </source>
</evidence>
<organismHost>
    <name type="scientific">Plantago asiatica</name>
    <dbReference type="NCBI Taxonomy" id="197796"/>
</organismHost>
<name>A0A1V1FN29_P1AMV</name>
<protein>
    <submittedName>
        <fullName evidence="2">Triple gene block protein 2</fullName>
    </submittedName>
</protein>
<keyword evidence="1" id="KW-1133">Transmembrane helix</keyword>
<dbReference type="InterPro" id="IPR001896">
    <property type="entry name" value="Plant_vir_prot"/>
</dbReference>
<gene>
    <name evidence="2" type="primary">TGBp2</name>
</gene>
<keyword evidence="1" id="KW-0472">Membrane</keyword>
<organism evidence="2">
    <name type="scientific">Plantago asiatica mosaic potexvirus</name>
    <name type="common">P1AMV</name>
    <dbReference type="NCBI Taxonomy" id="28354"/>
    <lineage>
        <taxon>Viruses</taxon>
        <taxon>Riboviria</taxon>
        <taxon>Orthornavirae</taxon>
        <taxon>Kitrinoviricota</taxon>
        <taxon>Alsuviricetes</taxon>
        <taxon>Tymovirales</taxon>
        <taxon>Alphaflexiviridae</taxon>
        <taxon>Potexvirus</taxon>
        <taxon>Potexvirus marmorplantagonis</taxon>
    </lineage>
</organism>
<feature type="transmembrane region" description="Helical" evidence="1">
    <location>
        <begin position="74"/>
        <end position="92"/>
    </location>
</feature>
<accession>A0A1V1FN29</accession>
<proteinExistence type="predicted"/>
<reference evidence="2" key="1">
    <citation type="journal article" date="2017" name="Arch. Virol.">
        <title>Complete genome sequences of two highly divergent Japanese isolates of Plantago asiatica mosaic virus.</title>
        <authorList>
            <person name="Komatsu K."/>
            <person name="Yamashita K."/>
            <person name="Sugawara K."/>
            <person name="Verbeek M."/>
            <person name="Fujita N."/>
            <person name="Hanada K."/>
            <person name="Uehara-Ichiki T."/>
            <person name="Fuji S."/>
        </authorList>
    </citation>
    <scope>NUCLEOTIDE SEQUENCE</scope>
    <source>
        <strain evidence="2">Vi</strain>
    </source>
</reference>
<dbReference type="EMBL" id="LC155796">
    <property type="protein sequence ID" value="BAX03480.1"/>
    <property type="molecule type" value="Genomic_RNA"/>
</dbReference>